<dbReference type="Gene3D" id="1.10.10.60">
    <property type="entry name" value="Homeodomain-like"/>
    <property type="match status" value="1"/>
</dbReference>
<dbReference type="PANTHER" id="PTHR43130:SF3">
    <property type="entry name" value="HTH-TYPE TRANSCRIPTIONAL REGULATOR RV1931C"/>
    <property type="match status" value="1"/>
</dbReference>
<evidence type="ECO:0000313" key="4">
    <source>
        <dbReference type="EMBL" id="MBF8191822.1"/>
    </source>
</evidence>
<dbReference type="SUPFAM" id="SSF52317">
    <property type="entry name" value="Class I glutamine amidotransferase-like"/>
    <property type="match status" value="1"/>
</dbReference>
<dbReference type="Gene3D" id="3.40.50.880">
    <property type="match status" value="1"/>
</dbReference>
<keyword evidence="5" id="KW-1185">Reference proteome</keyword>
<keyword evidence="1" id="KW-0805">Transcription regulation</keyword>
<evidence type="ECO:0000256" key="1">
    <source>
        <dbReference type="ARBA" id="ARBA00023015"/>
    </source>
</evidence>
<dbReference type="Pfam" id="PF01965">
    <property type="entry name" value="DJ-1_PfpI"/>
    <property type="match status" value="1"/>
</dbReference>
<dbReference type="SMART" id="SM00342">
    <property type="entry name" value="HTH_ARAC"/>
    <property type="match status" value="1"/>
</dbReference>
<protein>
    <submittedName>
        <fullName evidence="4">Helix-turn-helix domain-containing protein</fullName>
    </submittedName>
</protein>
<dbReference type="CDD" id="cd03137">
    <property type="entry name" value="GATase1_AraC_1"/>
    <property type="match status" value="1"/>
</dbReference>
<proteinExistence type="predicted"/>
<dbReference type="SUPFAM" id="SSF46689">
    <property type="entry name" value="Homeodomain-like"/>
    <property type="match status" value="2"/>
</dbReference>
<dbReference type="InterPro" id="IPR002818">
    <property type="entry name" value="DJ-1/PfpI"/>
</dbReference>
<gene>
    <name evidence="4" type="ORF">ITP53_40305</name>
</gene>
<dbReference type="PROSITE" id="PS01124">
    <property type="entry name" value="HTH_ARAC_FAMILY_2"/>
    <property type="match status" value="1"/>
</dbReference>
<evidence type="ECO:0000313" key="5">
    <source>
        <dbReference type="Proteomes" id="UP000605361"/>
    </source>
</evidence>
<feature type="non-terminal residue" evidence="4">
    <location>
        <position position="343"/>
    </location>
</feature>
<comment type="caution">
    <text evidence="4">The sequence shown here is derived from an EMBL/GenBank/DDBJ whole genome shotgun (WGS) entry which is preliminary data.</text>
</comment>
<evidence type="ECO:0000256" key="2">
    <source>
        <dbReference type="ARBA" id="ARBA00023163"/>
    </source>
</evidence>
<evidence type="ECO:0000259" key="3">
    <source>
        <dbReference type="PROSITE" id="PS01124"/>
    </source>
</evidence>
<organism evidence="4 5">
    <name type="scientific">Nonomuraea cypriaca</name>
    <dbReference type="NCBI Taxonomy" id="1187855"/>
    <lineage>
        <taxon>Bacteria</taxon>
        <taxon>Bacillati</taxon>
        <taxon>Actinomycetota</taxon>
        <taxon>Actinomycetes</taxon>
        <taxon>Streptosporangiales</taxon>
        <taxon>Streptosporangiaceae</taxon>
        <taxon>Nonomuraea</taxon>
    </lineage>
</organism>
<dbReference type="GO" id="GO:0003700">
    <property type="term" value="F:DNA-binding transcription factor activity"/>
    <property type="evidence" value="ECO:0007669"/>
    <property type="project" value="InterPro"/>
</dbReference>
<dbReference type="InterPro" id="IPR029062">
    <property type="entry name" value="Class_I_gatase-like"/>
</dbReference>
<keyword evidence="2" id="KW-0804">Transcription</keyword>
<dbReference type="Pfam" id="PF12833">
    <property type="entry name" value="HTH_18"/>
    <property type="match status" value="1"/>
</dbReference>
<dbReference type="PANTHER" id="PTHR43130">
    <property type="entry name" value="ARAC-FAMILY TRANSCRIPTIONAL REGULATOR"/>
    <property type="match status" value="1"/>
</dbReference>
<dbReference type="EMBL" id="JADOGI010000179">
    <property type="protein sequence ID" value="MBF8191822.1"/>
    <property type="molecule type" value="Genomic_DNA"/>
</dbReference>
<name>A0A931AMW0_9ACTN</name>
<dbReference type="Proteomes" id="UP000605361">
    <property type="component" value="Unassembled WGS sequence"/>
</dbReference>
<dbReference type="InterPro" id="IPR009057">
    <property type="entry name" value="Homeodomain-like_sf"/>
</dbReference>
<dbReference type="AlphaFoldDB" id="A0A931AMW0"/>
<dbReference type="RefSeq" id="WP_195900731.1">
    <property type="nucleotide sequence ID" value="NZ_JADOGI010000179.1"/>
</dbReference>
<dbReference type="InterPro" id="IPR052158">
    <property type="entry name" value="INH-QAR"/>
</dbReference>
<feature type="domain" description="HTH araC/xylS-type" evidence="3">
    <location>
        <begin position="227"/>
        <end position="325"/>
    </location>
</feature>
<accession>A0A931AMW0</accession>
<reference evidence="4" key="1">
    <citation type="submission" date="2020-11" db="EMBL/GenBank/DDBJ databases">
        <title>Whole-genome analyses of Nonomuraea sp. K274.</title>
        <authorList>
            <person name="Veyisoglu A."/>
        </authorList>
    </citation>
    <scope>NUCLEOTIDE SEQUENCE</scope>
    <source>
        <strain evidence="4">K274</strain>
    </source>
</reference>
<sequence length="343" mass="37419">MIAIVRKDHARHRVVVLALDGVIPFELSIPSRIFGTAESPDGEPLYEVITCTVDGRPVRTTADFTIAVEHGADALATADTLVIPAAYGAGTIHELGRLPEPLAAALATVRPRTRMVSICLGSYVLAAMGLLDGRPATTHWSHAEDFQRLFPRVRVDPDVLFVDDGDVLTSAGAAAGMDLCLHLVRRDHGSEVTNQVARGCVVPPWREGGQAQYIERPVPAPSTAGTARTRAWALERLHEPLPLSELAAHARMSVRTFIRRFREEVGMPPGQWLIRQRVDRARHLLESSDLPVDLIAGQTGFGTTASLRHHLHAAIGVSPMAYRRTFHRHEPPPAVLHPPAPRP</sequence>
<dbReference type="GO" id="GO:0043565">
    <property type="term" value="F:sequence-specific DNA binding"/>
    <property type="evidence" value="ECO:0007669"/>
    <property type="project" value="InterPro"/>
</dbReference>
<dbReference type="InterPro" id="IPR018060">
    <property type="entry name" value="HTH_AraC"/>
</dbReference>